<organism evidence="2 3">
    <name type="scientific">Penicillium steckii</name>
    <dbReference type="NCBI Taxonomy" id="303698"/>
    <lineage>
        <taxon>Eukaryota</taxon>
        <taxon>Fungi</taxon>
        <taxon>Dikarya</taxon>
        <taxon>Ascomycota</taxon>
        <taxon>Pezizomycotina</taxon>
        <taxon>Eurotiomycetes</taxon>
        <taxon>Eurotiomycetidae</taxon>
        <taxon>Eurotiales</taxon>
        <taxon>Aspergillaceae</taxon>
        <taxon>Penicillium</taxon>
    </lineage>
</organism>
<feature type="compositionally biased region" description="Basic residues" evidence="1">
    <location>
        <begin position="1"/>
        <end position="10"/>
    </location>
</feature>
<dbReference type="EMBL" id="MLKD01000006">
    <property type="protein sequence ID" value="OQE25221.1"/>
    <property type="molecule type" value="Genomic_DNA"/>
</dbReference>
<accession>A0A1V6TG39</accession>
<feature type="compositionally biased region" description="Polar residues" evidence="1">
    <location>
        <begin position="57"/>
        <end position="69"/>
    </location>
</feature>
<proteinExistence type="predicted"/>
<name>A0A1V6TG39_9EURO</name>
<comment type="caution">
    <text evidence="2">The sequence shown here is derived from an EMBL/GenBank/DDBJ whole genome shotgun (WGS) entry which is preliminary data.</text>
</comment>
<dbReference type="STRING" id="303698.A0A1V6TG39"/>
<evidence type="ECO:0000313" key="2">
    <source>
        <dbReference type="EMBL" id="OQE25221.1"/>
    </source>
</evidence>
<protein>
    <submittedName>
        <fullName evidence="2">Uncharacterized protein</fullName>
    </submittedName>
</protein>
<reference evidence="3" key="1">
    <citation type="journal article" date="2017" name="Nat. Microbiol.">
        <title>Global analysis of biosynthetic gene clusters reveals vast potential of secondary metabolite production in Penicillium species.</title>
        <authorList>
            <person name="Nielsen J.C."/>
            <person name="Grijseels S."/>
            <person name="Prigent S."/>
            <person name="Ji B."/>
            <person name="Dainat J."/>
            <person name="Nielsen K.F."/>
            <person name="Frisvad J.C."/>
            <person name="Workman M."/>
            <person name="Nielsen J."/>
        </authorList>
    </citation>
    <scope>NUCLEOTIDE SEQUENCE [LARGE SCALE GENOMIC DNA]</scope>
    <source>
        <strain evidence="3">IBT 24891</strain>
    </source>
</reference>
<keyword evidence="3" id="KW-1185">Reference proteome</keyword>
<feature type="compositionally biased region" description="Basic and acidic residues" evidence="1">
    <location>
        <begin position="11"/>
        <end position="23"/>
    </location>
</feature>
<evidence type="ECO:0000256" key="1">
    <source>
        <dbReference type="SAM" id="MobiDB-lite"/>
    </source>
</evidence>
<feature type="region of interest" description="Disordered" evidence="1">
    <location>
        <begin position="1"/>
        <end position="70"/>
    </location>
</feature>
<evidence type="ECO:0000313" key="3">
    <source>
        <dbReference type="Proteomes" id="UP000191285"/>
    </source>
</evidence>
<sequence length="447" mass="50931">MPPTRRSKRKTQADEPLKREEKQKHKKKTHKKTESRADNEVMTSGTKLTEGLGAFKNSPSAQSISSAANENKVLDLDVSYVGKFKALPKPPKPPRHRRWKHKGKEPLEDPTQLPDDWTESEPDISDDDYDGQIERCQERIKDNILVSRFEEKLELLKADKAQRDFWIDSEPYGLEWPVIQRLRVLKDIEENLSEDDPYDQLVTVRAIMRAYRYHQLEWNDGLVTYWVKDQQLCQPRPFDWDEVDQLKEKYANDTSFWIEGGSTPAPAPMNHTLAVPPDRIKMHFVKCSFRLPGQHITNSMWAMDDTGASISVLYEFDVKSMIHPRPAYIPLSLIIGRLAITTTNGGITPPVIRVEISVTDGQTVLVPWTPIQAILMPGRFNGRNCNRLIGPALRSKAFTATAPDNNNQLFISTDRAGIINSLPDPDVSLSTVQDLAVMPQRPGRTIF</sequence>
<dbReference type="AlphaFoldDB" id="A0A1V6TG39"/>
<dbReference type="OrthoDB" id="4329446at2759"/>
<dbReference type="Proteomes" id="UP000191285">
    <property type="component" value="Unassembled WGS sequence"/>
</dbReference>
<feature type="compositionally biased region" description="Acidic residues" evidence="1">
    <location>
        <begin position="116"/>
        <end position="129"/>
    </location>
</feature>
<gene>
    <name evidence="2" type="ORF">PENSTE_c006G09764</name>
</gene>
<feature type="region of interest" description="Disordered" evidence="1">
    <location>
        <begin position="84"/>
        <end position="129"/>
    </location>
</feature>
<feature type="compositionally biased region" description="Basic residues" evidence="1">
    <location>
        <begin position="92"/>
        <end position="103"/>
    </location>
</feature>